<evidence type="ECO:0000256" key="1">
    <source>
        <dbReference type="ARBA" id="ARBA00004651"/>
    </source>
</evidence>
<feature type="transmembrane region" description="Helical" evidence="9">
    <location>
        <begin position="63"/>
        <end position="83"/>
    </location>
</feature>
<accession>A0A1H8U7H3</accession>
<keyword evidence="3 8" id="KW-0813">Transport</keyword>
<evidence type="ECO:0000256" key="4">
    <source>
        <dbReference type="ARBA" id="ARBA00022475"/>
    </source>
</evidence>
<name>A0A1H8U7H3_9BRAD</name>
<comment type="subcellular location">
    <subcellularLocation>
        <location evidence="1 8">Cell membrane</location>
        <topology evidence="1 8">Multi-pass membrane protein</topology>
    </subcellularLocation>
</comment>
<evidence type="ECO:0000256" key="2">
    <source>
        <dbReference type="ARBA" id="ARBA00009212"/>
    </source>
</evidence>
<organism evidence="10 11">
    <name type="scientific">Rhodopseudomonas pseudopalustris</name>
    <dbReference type="NCBI Taxonomy" id="1513892"/>
    <lineage>
        <taxon>Bacteria</taxon>
        <taxon>Pseudomonadati</taxon>
        <taxon>Pseudomonadota</taxon>
        <taxon>Alphaproteobacteria</taxon>
        <taxon>Hyphomicrobiales</taxon>
        <taxon>Nitrobacteraceae</taxon>
        <taxon>Rhodopseudomonas</taxon>
    </lineage>
</organism>
<evidence type="ECO:0000256" key="6">
    <source>
        <dbReference type="ARBA" id="ARBA00022989"/>
    </source>
</evidence>
<keyword evidence="8" id="KW-0406">Ion transport</keyword>
<evidence type="ECO:0000256" key="8">
    <source>
        <dbReference type="PIRNR" id="PIRNR028784"/>
    </source>
</evidence>
<reference evidence="11" key="1">
    <citation type="submission" date="2016-10" db="EMBL/GenBank/DDBJ databases">
        <authorList>
            <person name="Varghese N."/>
            <person name="Submissions S."/>
        </authorList>
    </citation>
    <scope>NUCLEOTIDE SEQUENCE [LARGE SCALE GENOMIC DNA]</scope>
    <source>
        <strain evidence="11">DSM 123</strain>
    </source>
</reference>
<dbReference type="Pfam" id="PF04066">
    <property type="entry name" value="MrpF_PhaF"/>
    <property type="match status" value="1"/>
</dbReference>
<sequence>MIATACLIAVAAISVSMLMNLYRLGRGPDVLDRILALETLVVNAVGLVVVMGLWFNTSLYFEIALLIVTVGFLSTVAFCKYLLRGNVIE</sequence>
<evidence type="ECO:0000256" key="9">
    <source>
        <dbReference type="SAM" id="Phobius"/>
    </source>
</evidence>
<dbReference type="AlphaFoldDB" id="A0A1H8U7H3"/>
<dbReference type="NCBIfam" id="NF004812">
    <property type="entry name" value="PRK06161.1"/>
    <property type="match status" value="1"/>
</dbReference>
<dbReference type="GO" id="GO:0005886">
    <property type="term" value="C:plasma membrane"/>
    <property type="evidence" value="ECO:0007669"/>
    <property type="project" value="UniProtKB-SubCell"/>
</dbReference>
<feature type="transmembrane region" description="Helical" evidence="9">
    <location>
        <begin position="34"/>
        <end position="56"/>
    </location>
</feature>
<keyword evidence="4 8" id="KW-1003">Cell membrane</keyword>
<protein>
    <submittedName>
        <fullName evidence="10">Multisubunit potassium/proton antiporter, PhaF subunit</fullName>
    </submittedName>
</protein>
<dbReference type="RefSeq" id="WP_011501097.1">
    <property type="nucleotide sequence ID" value="NZ_FODT01000006.1"/>
</dbReference>
<evidence type="ECO:0000313" key="10">
    <source>
        <dbReference type="EMBL" id="SEO99007.1"/>
    </source>
</evidence>
<evidence type="ECO:0000256" key="5">
    <source>
        <dbReference type="ARBA" id="ARBA00022692"/>
    </source>
</evidence>
<gene>
    <name evidence="10" type="ORF">SAMN05444123_106328</name>
</gene>
<dbReference type="PANTHER" id="PTHR34702:SF1">
    <property type="entry name" value="NA(+)_H(+) ANTIPORTER SUBUNIT F"/>
    <property type="match status" value="1"/>
</dbReference>
<dbReference type="PIRSF" id="PIRSF028784">
    <property type="entry name" value="MrpF"/>
    <property type="match status" value="1"/>
</dbReference>
<dbReference type="Proteomes" id="UP000199615">
    <property type="component" value="Unassembled WGS sequence"/>
</dbReference>
<proteinExistence type="inferred from homology"/>
<dbReference type="OrthoDB" id="9800226at2"/>
<keyword evidence="7 8" id="KW-0472">Membrane</keyword>
<keyword evidence="6 9" id="KW-1133">Transmembrane helix</keyword>
<keyword evidence="5 9" id="KW-0812">Transmembrane</keyword>
<comment type="similarity">
    <text evidence="2 8">Belongs to the CPA3 antiporters (TC 2.A.63) subunit F family.</text>
</comment>
<dbReference type="EMBL" id="FODT01000006">
    <property type="protein sequence ID" value="SEO99007.1"/>
    <property type="molecule type" value="Genomic_DNA"/>
</dbReference>
<dbReference type="GO" id="GO:0015385">
    <property type="term" value="F:sodium:proton antiporter activity"/>
    <property type="evidence" value="ECO:0007669"/>
    <property type="project" value="TreeGrafter"/>
</dbReference>
<keyword evidence="8" id="KW-0050">Antiport</keyword>
<evidence type="ECO:0000313" key="11">
    <source>
        <dbReference type="Proteomes" id="UP000199615"/>
    </source>
</evidence>
<keyword evidence="11" id="KW-1185">Reference proteome</keyword>
<dbReference type="PANTHER" id="PTHR34702">
    <property type="entry name" value="NA(+)/H(+) ANTIPORTER SUBUNIT F1"/>
    <property type="match status" value="1"/>
</dbReference>
<dbReference type="InterPro" id="IPR007208">
    <property type="entry name" value="MrpF/PhaF-like"/>
</dbReference>
<evidence type="ECO:0000256" key="7">
    <source>
        <dbReference type="ARBA" id="ARBA00023136"/>
    </source>
</evidence>
<evidence type="ECO:0000256" key="3">
    <source>
        <dbReference type="ARBA" id="ARBA00022448"/>
    </source>
</evidence>